<dbReference type="PANTHER" id="PTHR24220">
    <property type="entry name" value="IMPORT ATP-BINDING PROTEIN"/>
    <property type="match status" value="1"/>
</dbReference>
<name>A0ABN2XDC7_9ACTN</name>
<dbReference type="CDD" id="cd03255">
    <property type="entry name" value="ABC_MJ0796_LolCDE_FtsE"/>
    <property type="match status" value="1"/>
</dbReference>
<keyword evidence="1" id="KW-0813">Transport</keyword>
<evidence type="ECO:0000256" key="2">
    <source>
        <dbReference type="ARBA" id="ARBA00022741"/>
    </source>
</evidence>
<comment type="caution">
    <text evidence="5">The sequence shown here is derived from an EMBL/GenBank/DDBJ whole genome shotgun (WGS) entry which is preliminary data.</text>
</comment>
<keyword evidence="6" id="KW-1185">Reference proteome</keyword>
<evidence type="ECO:0000256" key="3">
    <source>
        <dbReference type="ARBA" id="ARBA00022840"/>
    </source>
</evidence>
<evidence type="ECO:0000259" key="4">
    <source>
        <dbReference type="PROSITE" id="PS50893"/>
    </source>
</evidence>
<protein>
    <submittedName>
        <fullName evidence="5">ABC transporter ATP-binding protein</fullName>
    </submittedName>
</protein>
<accession>A0ABN2XDC7</accession>
<dbReference type="PROSITE" id="PS00211">
    <property type="entry name" value="ABC_TRANSPORTER_1"/>
    <property type="match status" value="1"/>
</dbReference>
<evidence type="ECO:0000313" key="6">
    <source>
        <dbReference type="Proteomes" id="UP001500897"/>
    </source>
</evidence>
<dbReference type="Proteomes" id="UP001500897">
    <property type="component" value="Unassembled WGS sequence"/>
</dbReference>
<dbReference type="PANTHER" id="PTHR24220:SF685">
    <property type="entry name" value="ABC TRANSPORTER RELATED"/>
    <property type="match status" value="1"/>
</dbReference>
<evidence type="ECO:0000256" key="1">
    <source>
        <dbReference type="ARBA" id="ARBA00022448"/>
    </source>
</evidence>
<dbReference type="InterPro" id="IPR017871">
    <property type="entry name" value="ABC_transporter-like_CS"/>
</dbReference>
<feature type="domain" description="ABC transporter" evidence="4">
    <location>
        <begin position="9"/>
        <end position="227"/>
    </location>
</feature>
<dbReference type="PROSITE" id="PS50893">
    <property type="entry name" value="ABC_TRANSPORTER_2"/>
    <property type="match status" value="1"/>
</dbReference>
<dbReference type="Gene3D" id="3.40.50.300">
    <property type="entry name" value="P-loop containing nucleotide triphosphate hydrolases"/>
    <property type="match status" value="1"/>
</dbReference>
<organism evidence="5 6">
    <name type="scientific">Kitasatospora saccharophila</name>
    <dbReference type="NCBI Taxonomy" id="407973"/>
    <lineage>
        <taxon>Bacteria</taxon>
        <taxon>Bacillati</taxon>
        <taxon>Actinomycetota</taxon>
        <taxon>Actinomycetes</taxon>
        <taxon>Kitasatosporales</taxon>
        <taxon>Streptomycetaceae</taxon>
        <taxon>Kitasatospora</taxon>
    </lineage>
</organism>
<dbReference type="GO" id="GO:0005524">
    <property type="term" value="F:ATP binding"/>
    <property type="evidence" value="ECO:0007669"/>
    <property type="project" value="UniProtKB-KW"/>
</dbReference>
<reference evidence="5 6" key="1">
    <citation type="journal article" date="2019" name="Int. J. Syst. Evol. Microbiol.">
        <title>The Global Catalogue of Microorganisms (GCM) 10K type strain sequencing project: providing services to taxonomists for standard genome sequencing and annotation.</title>
        <authorList>
            <consortium name="The Broad Institute Genomics Platform"/>
            <consortium name="The Broad Institute Genome Sequencing Center for Infectious Disease"/>
            <person name="Wu L."/>
            <person name="Ma J."/>
        </authorList>
    </citation>
    <scope>NUCLEOTIDE SEQUENCE [LARGE SCALE GENOMIC DNA]</scope>
    <source>
        <strain evidence="5 6">JCM 14559</strain>
    </source>
</reference>
<dbReference type="RefSeq" id="WP_344554831.1">
    <property type="nucleotide sequence ID" value="NZ_BAAANS010000036.1"/>
</dbReference>
<dbReference type="Pfam" id="PF00005">
    <property type="entry name" value="ABC_tran"/>
    <property type="match status" value="1"/>
</dbReference>
<dbReference type="SUPFAM" id="SSF52540">
    <property type="entry name" value="P-loop containing nucleoside triphosphate hydrolases"/>
    <property type="match status" value="1"/>
</dbReference>
<dbReference type="InterPro" id="IPR003593">
    <property type="entry name" value="AAA+_ATPase"/>
</dbReference>
<dbReference type="InterPro" id="IPR015854">
    <property type="entry name" value="ABC_transpr_LolD-like"/>
</dbReference>
<evidence type="ECO:0000313" key="5">
    <source>
        <dbReference type="EMBL" id="GAA2109380.1"/>
    </source>
</evidence>
<keyword evidence="2" id="KW-0547">Nucleotide-binding</keyword>
<keyword evidence="3 5" id="KW-0067">ATP-binding</keyword>
<proteinExistence type="predicted"/>
<dbReference type="InterPro" id="IPR027417">
    <property type="entry name" value="P-loop_NTPase"/>
</dbReference>
<dbReference type="EMBL" id="BAAANS010000036">
    <property type="protein sequence ID" value="GAA2109380.1"/>
    <property type="molecule type" value="Genomic_DNA"/>
</dbReference>
<gene>
    <name evidence="5" type="ORF">GCM10009759_49970</name>
</gene>
<dbReference type="SMART" id="SM00382">
    <property type="entry name" value="AAA"/>
    <property type="match status" value="1"/>
</dbReference>
<sequence length="228" mass="23535">MSRDDGVLLRAEGVALRYGTLPALHGVDVAVAAGTVTAVTGPSGSGKSSLLHCLAGVLRPTGGRVLFEGRDLAALSDRELSAVRARSFGFVFQFGDLVPELTLAENVALPLVLAGQRGRRARGPVLELLARLGIDHLADRRPALVSGGQAQRAAVARALVHRPAVLFADEPTGALDRAAGRLVLAELLALSAERGTAVVLVTHDETVAAAAGRRLDLVDGRLSAGAAR</sequence>
<dbReference type="InterPro" id="IPR003439">
    <property type="entry name" value="ABC_transporter-like_ATP-bd"/>
</dbReference>
<dbReference type="InterPro" id="IPR017911">
    <property type="entry name" value="MacB-like_ATP-bd"/>
</dbReference>